<evidence type="ECO:0000256" key="2">
    <source>
        <dbReference type="SAM" id="MobiDB-lite"/>
    </source>
</evidence>
<dbReference type="InterPro" id="IPR056909">
    <property type="entry name" value="SU10_portal"/>
</dbReference>
<accession>A0A256F8W7</accession>
<dbReference type="EMBL" id="NNRK01000033">
    <property type="protein sequence ID" value="OYR11180.1"/>
    <property type="molecule type" value="Genomic_DNA"/>
</dbReference>
<evidence type="ECO:0000313" key="3">
    <source>
        <dbReference type="EMBL" id="OYR11180.1"/>
    </source>
</evidence>
<organism evidence="3 4">
    <name type="scientific">Brucella rhizosphaerae</name>
    <dbReference type="NCBI Taxonomy" id="571254"/>
    <lineage>
        <taxon>Bacteria</taxon>
        <taxon>Pseudomonadati</taxon>
        <taxon>Pseudomonadota</taxon>
        <taxon>Alphaproteobacteria</taxon>
        <taxon>Hyphomicrobiales</taxon>
        <taxon>Brucellaceae</taxon>
        <taxon>Brucella/Ochrobactrum group</taxon>
        <taxon>Brucella</taxon>
    </lineage>
</organism>
<name>A0A256F8W7_9HYPH</name>
<feature type="compositionally biased region" description="Low complexity" evidence="2">
    <location>
        <begin position="719"/>
        <end position="743"/>
    </location>
</feature>
<comment type="caution">
    <text evidence="3">The sequence shown here is derived from an EMBL/GenBank/DDBJ whole genome shotgun (WGS) entry which is preliminary data.</text>
</comment>
<dbReference type="OrthoDB" id="8321280at2"/>
<keyword evidence="1" id="KW-0175">Coiled coil</keyword>
<proteinExistence type="predicted"/>
<protein>
    <recommendedName>
        <fullName evidence="5">Portal protein</fullName>
    </recommendedName>
</protein>
<dbReference type="AlphaFoldDB" id="A0A256F8W7"/>
<reference evidence="3 4" key="1">
    <citation type="submission" date="2017-07" db="EMBL/GenBank/DDBJ databases">
        <title>Phylogenetic study on the rhizospheric bacterium Ochrobactrum sp. A44.</title>
        <authorList>
            <person name="Krzyzanowska D.M."/>
            <person name="Ossowicki A."/>
            <person name="Rajewska M."/>
            <person name="Maciag T."/>
            <person name="Kaczynski Z."/>
            <person name="Czerwicka M."/>
            <person name="Jafra S."/>
        </authorList>
    </citation>
    <scope>NUCLEOTIDE SEQUENCE [LARGE SCALE GENOMIC DNA]</scope>
    <source>
        <strain evidence="3 4">PR17</strain>
    </source>
</reference>
<dbReference type="Proteomes" id="UP000216345">
    <property type="component" value="Unassembled WGS sequence"/>
</dbReference>
<feature type="region of interest" description="Disordered" evidence="2">
    <location>
        <begin position="719"/>
        <end position="769"/>
    </location>
</feature>
<keyword evidence="4" id="KW-1185">Reference proteome</keyword>
<evidence type="ECO:0000313" key="4">
    <source>
        <dbReference type="Proteomes" id="UP000216345"/>
    </source>
</evidence>
<dbReference type="Pfam" id="PF23899">
    <property type="entry name" value="SU10_portal"/>
    <property type="match status" value="1"/>
</dbReference>
<dbReference type="RefSeq" id="WP_094578143.1">
    <property type="nucleotide sequence ID" value="NZ_JBHEEL010000007.1"/>
</dbReference>
<evidence type="ECO:0000256" key="1">
    <source>
        <dbReference type="SAM" id="Coils"/>
    </source>
</evidence>
<sequence>MAKKNKKKFLSDDDLARKIGSLVNEAVGFSTDNIALKQEEAIKQYLRKPMAGDASIKGRSKYIVPKVLEHTEWMTGQIIRVFDTQKKVVEFLPSRADQEALAIQQTDVANFVARDLNSHVAWLLPWVKNAAITGLGIVMVDFKAHKEELLPQLVKGVTDEQLVFFQEQEEAGKIIIEEASEPYSAPPAPADPNNPDPMAAFAQLMPQPQLYDLKIRHIRTQRRMNIVNLAPENFIVSKDADFDQQTGGIRAKLQGHKAVVGRQMLIEQGHDVEKIKGIPSASDETSGISVQRASVLNFDQGISDIEDEVFVYEIYTFMAIESEKRRHYRITLAGDIQSNPVVLGYEEVSKFYPYAAFCPFVTPNTLFGQGIADRVGPEQELLSKMQRGIIDNLNMHVHPIKVVNPDVTRFDDALNLAPGAAIRSTSPDAGINFISTPFTGASALPVMEQIRETAELTTGVGGAMMSINASDMQNTTATASSQRANASQMLVEMVCRHFADTGYRYLFRIIIDLLIQYPDDAEALITRLLGKYEKMLVDEWDPELDISATVAFGVMNKDGNMMSLQMILQNQFTAMERQMPFVNQQHIYETLVRIAENAGFKNANAFFQDPATIPPPPPPQPPQPSPDTLGLIEVEKAKAELRAQSEREKREFEAKKLIMENDRIRDLAFADLELKRAEIAAKYNAQVNMAAIKAEQEAKRMDMDFASAEQDAQVQMQVAREQNRQQQAQADQEAAAAMQQAMQGFTQSEGMPPEAEGLMPPQADMPPQF</sequence>
<evidence type="ECO:0008006" key="5">
    <source>
        <dbReference type="Google" id="ProtNLM"/>
    </source>
</evidence>
<feature type="coiled-coil region" evidence="1">
    <location>
        <begin position="631"/>
        <end position="662"/>
    </location>
</feature>
<gene>
    <name evidence="3" type="ORF">CEV32_1478</name>
</gene>